<comment type="similarity">
    <text evidence="1">Belongs to the ATP-dependent DNA ligase family.</text>
</comment>
<evidence type="ECO:0000259" key="6">
    <source>
        <dbReference type="PROSITE" id="PS50160"/>
    </source>
</evidence>
<gene>
    <name evidence="7" type="primary">ligD</name>
    <name evidence="7" type="ORF">NE863_29195</name>
</gene>
<name>A0A9Q8YGZ3_ENSAD</name>
<evidence type="ECO:0000256" key="3">
    <source>
        <dbReference type="ARBA" id="ARBA00022598"/>
    </source>
</evidence>
<protein>
    <recommendedName>
        <fullName evidence="2">DNA ligase (ATP)</fullName>
        <ecNumber evidence="2">6.5.1.1</ecNumber>
    </recommendedName>
</protein>
<dbReference type="GO" id="GO:0006310">
    <property type="term" value="P:DNA recombination"/>
    <property type="evidence" value="ECO:0007669"/>
    <property type="project" value="InterPro"/>
</dbReference>
<dbReference type="SUPFAM" id="SSF50249">
    <property type="entry name" value="Nucleic acid-binding proteins"/>
    <property type="match status" value="1"/>
</dbReference>
<dbReference type="InterPro" id="IPR012310">
    <property type="entry name" value="DNA_ligase_ATP-dep_cent"/>
</dbReference>
<comment type="catalytic activity">
    <reaction evidence="4">
        <text>ATP + (deoxyribonucleotide)n-3'-hydroxyl + 5'-phospho-(deoxyribonucleotide)m = (deoxyribonucleotide)n+m + AMP + diphosphate.</text>
        <dbReference type="EC" id="6.5.1.1"/>
    </reaction>
</comment>
<evidence type="ECO:0000313" key="8">
    <source>
        <dbReference type="Proteomes" id="UP001055460"/>
    </source>
</evidence>
<accession>A0A9Q8YGZ3</accession>
<dbReference type="CDD" id="cd07906">
    <property type="entry name" value="Adenylation_DNA_ligase_LigD_LigC"/>
    <property type="match status" value="1"/>
</dbReference>
<evidence type="ECO:0000313" key="7">
    <source>
        <dbReference type="EMBL" id="USJ27950.1"/>
    </source>
</evidence>
<keyword evidence="7" id="KW-0614">Plasmid</keyword>
<evidence type="ECO:0000256" key="2">
    <source>
        <dbReference type="ARBA" id="ARBA00012727"/>
    </source>
</evidence>
<geneLocation type="plasmid" evidence="7 8">
    <name>pB</name>
</geneLocation>
<keyword evidence="3 7" id="KW-0436">Ligase</keyword>
<feature type="domain" description="ATP-dependent DNA ligase family profile" evidence="6">
    <location>
        <begin position="126"/>
        <end position="250"/>
    </location>
</feature>
<dbReference type="Gene3D" id="2.40.50.140">
    <property type="entry name" value="Nucleic acid-binding proteins"/>
    <property type="match status" value="1"/>
</dbReference>
<dbReference type="Pfam" id="PF01068">
    <property type="entry name" value="DNA_ligase_A_M"/>
    <property type="match status" value="1"/>
</dbReference>
<dbReference type="EC" id="6.5.1.1" evidence="2"/>
<dbReference type="PANTHER" id="PTHR45674:SF4">
    <property type="entry name" value="DNA LIGASE 1"/>
    <property type="match status" value="1"/>
</dbReference>
<evidence type="ECO:0000256" key="5">
    <source>
        <dbReference type="SAM" id="MobiDB-lite"/>
    </source>
</evidence>
<dbReference type="AlphaFoldDB" id="A0A9Q8YGZ3"/>
<dbReference type="GO" id="GO:0005524">
    <property type="term" value="F:ATP binding"/>
    <property type="evidence" value="ECO:0007669"/>
    <property type="project" value="InterPro"/>
</dbReference>
<dbReference type="InterPro" id="IPR014146">
    <property type="entry name" value="LigD_ligase_dom"/>
</dbReference>
<evidence type="ECO:0000256" key="4">
    <source>
        <dbReference type="ARBA" id="ARBA00034003"/>
    </source>
</evidence>
<dbReference type="PANTHER" id="PTHR45674">
    <property type="entry name" value="DNA LIGASE 1/3 FAMILY MEMBER"/>
    <property type="match status" value="1"/>
</dbReference>
<dbReference type="EMBL" id="CP098809">
    <property type="protein sequence ID" value="USJ27950.1"/>
    <property type="molecule type" value="Genomic_DNA"/>
</dbReference>
<organism evidence="7 8">
    <name type="scientific">Ensifer adhaerens</name>
    <name type="common">Sinorhizobium morelense</name>
    <dbReference type="NCBI Taxonomy" id="106592"/>
    <lineage>
        <taxon>Bacteria</taxon>
        <taxon>Pseudomonadati</taxon>
        <taxon>Pseudomonadota</taxon>
        <taxon>Alphaproteobacteria</taxon>
        <taxon>Hyphomicrobiales</taxon>
        <taxon>Rhizobiaceae</taxon>
        <taxon>Sinorhizobium/Ensifer group</taxon>
        <taxon>Ensifer</taxon>
    </lineage>
</organism>
<dbReference type="CDD" id="cd07971">
    <property type="entry name" value="OBF_DNA_ligase_LigD"/>
    <property type="match status" value="1"/>
</dbReference>
<dbReference type="SUPFAM" id="SSF56091">
    <property type="entry name" value="DNA ligase/mRNA capping enzyme, catalytic domain"/>
    <property type="match status" value="1"/>
</dbReference>
<dbReference type="NCBIfam" id="TIGR02779">
    <property type="entry name" value="NHEJ_ligase_lig"/>
    <property type="match status" value="1"/>
</dbReference>
<dbReference type="InterPro" id="IPR012309">
    <property type="entry name" value="DNA_ligase_ATP-dep_C"/>
</dbReference>
<dbReference type="InterPro" id="IPR012340">
    <property type="entry name" value="NA-bd_OB-fold"/>
</dbReference>
<proteinExistence type="inferred from homology"/>
<dbReference type="GO" id="GO:0003910">
    <property type="term" value="F:DNA ligase (ATP) activity"/>
    <property type="evidence" value="ECO:0007669"/>
    <property type="project" value="UniProtKB-EC"/>
</dbReference>
<sequence length="324" mass="36393">MARTLRKKPTSTPLPEPMPRRVEPCVATLVDQPPKGPEWTFEVKWDGYRLAIHVEPGEVRAITRGGYDWAKKFGSVVADARELGHATMIIDGEAVVLDDRGRSDFGLLQRAVGRRPSLRDAGEIIFFAFDLLYLDGQDLRMMPLSERRQMLEPIVAGRAGAIRFSEEVQADGAEFFRAACELGLEGIIAKRRDAPYRSGRRPEWLKVKCAWRDWFVIIGYEPSTMPGAIGRLLLAAKKGDELVYVGGCGTGWSNNESVQLRDLLDAIPPKRPPVAPKRKGAIFSEPLLVAEVEYRAWTQDGKLRHPSFKRVGERAEEVEVYHLD</sequence>
<dbReference type="Pfam" id="PF04679">
    <property type="entry name" value="DNA_ligase_A_C"/>
    <property type="match status" value="1"/>
</dbReference>
<dbReference type="InterPro" id="IPR050191">
    <property type="entry name" value="ATP-dep_DNA_ligase"/>
</dbReference>
<dbReference type="Gene3D" id="3.30.1490.70">
    <property type="match status" value="1"/>
</dbReference>
<evidence type="ECO:0000256" key="1">
    <source>
        <dbReference type="ARBA" id="ARBA00007572"/>
    </source>
</evidence>
<dbReference type="Proteomes" id="UP001055460">
    <property type="component" value="Plasmid pB"/>
</dbReference>
<reference evidence="7" key="1">
    <citation type="submission" date="2022-06" db="EMBL/GenBank/DDBJ databases">
        <title>Physiological and biochemical characterization and genomic elucidation of a strain of the genus Ensifer adhaerens M8 that combines arsenic oxidation and chromium reduction.</title>
        <authorList>
            <person name="Li X."/>
            <person name="Yu c."/>
        </authorList>
    </citation>
    <scope>NUCLEOTIDE SEQUENCE</scope>
    <source>
        <strain evidence="7">M8</strain>
        <plasmid evidence="7">pB</plasmid>
    </source>
</reference>
<dbReference type="PROSITE" id="PS50160">
    <property type="entry name" value="DNA_LIGASE_A3"/>
    <property type="match status" value="1"/>
</dbReference>
<feature type="region of interest" description="Disordered" evidence="5">
    <location>
        <begin position="1"/>
        <end position="20"/>
    </location>
</feature>
<dbReference type="RefSeq" id="WP_252161305.1">
    <property type="nucleotide sequence ID" value="NZ_CP098809.1"/>
</dbReference>
<dbReference type="GO" id="GO:0006281">
    <property type="term" value="P:DNA repair"/>
    <property type="evidence" value="ECO:0007669"/>
    <property type="project" value="InterPro"/>
</dbReference>
<dbReference type="Gene3D" id="3.30.470.30">
    <property type="entry name" value="DNA ligase/mRNA capping enzyme"/>
    <property type="match status" value="1"/>
</dbReference>